<gene>
    <name evidence="4" type="ORF">ZEAMMB73_Zm00001d048442</name>
</gene>
<feature type="region of interest" description="Disordered" evidence="3">
    <location>
        <begin position="233"/>
        <end position="285"/>
    </location>
</feature>
<reference evidence="4" key="1">
    <citation type="submission" date="2015-12" db="EMBL/GenBank/DDBJ databases">
        <title>Update maize B73 reference genome by single molecule sequencing technologies.</title>
        <authorList>
            <consortium name="Maize Genome Sequencing Project"/>
            <person name="Ware D."/>
        </authorList>
    </citation>
    <scope>NUCLEOTIDE SEQUENCE</scope>
    <source>
        <tissue evidence="4">Seedling</tissue>
    </source>
</reference>
<dbReference type="ExpressionAtlas" id="A0A1D6PKK9">
    <property type="expression patterns" value="baseline and differential"/>
</dbReference>
<dbReference type="InterPro" id="IPR052398">
    <property type="entry name" value="Ubiquitin_hydrolase_53/54"/>
</dbReference>
<keyword evidence="1" id="KW-0833">Ubl conjugation pathway</keyword>
<dbReference type="GO" id="GO:0016787">
    <property type="term" value="F:hydrolase activity"/>
    <property type="evidence" value="ECO:0007669"/>
    <property type="project" value="UniProtKB-KW"/>
</dbReference>
<evidence type="ECO:0000256" key="3">
    <source>
        <dbReference type="SAM" id="MobiDB-lite"/>
    </source>
</evidence>
<organism evidence="4">
    <name type="scientific">Zea mays</name>
    <name type="common">Maize</name>
    <dbReference type="NCBI Taxonomy" id="4577"/>
    <lineage>
        <taxon>Eukaryota</taxon>
        <taxon>Viridiplantae</taxon>
        <taxon>Streptophyta</taxon>
        <taxon>Embryophyta</taxon>
        <taxon>Tracheophyta</taxon>
        <taxon>Spermatophyta</taxon>
        <taxon>Magnoliopsida</taxon>
        <taxon>Liliopsida</taxon>
        <taxon>Poales</taxon>
        <taxon>Poaceae</taxon>
        <taxon>PACMAD clade</taxon>
        <taxon>Panicoideae</taxon>
        <taxon>Andropogonodae</taxon>
        <taxon>Andropogoneae</taxon>
        <taxon>Tripsacinae</taxon>
        <taxon>Zea</taxon>
    </lineage>
</organism>
<dbReference type="PANTHER" id="PTHR22975">
    <property type="entry name" value="UBIQUITIN SPECIFIC PROTEINASE"/>
    <property type="match status" value="1"/>
</dbReference>
<accession>A0A1D6PKK9</accession>
<sequence>MIDERSNQCMDLIRALGREFNNLQNSCERKLEQLRNEEAFISVEDLLCEEQTRREQVEQYGFQSFEEILRKRQAELLERNTEVQSDSNRSEIDAISAVLKKLHTSHFGYDDAFSGMAPRLFDLDGVEDEWRLHDFIHPNDSMVHTVISKMKEKVTVEISKIDAQIMRNLSVMRHLEHKLGPASALDYRMILLPLMRSFLQSHLGELVDKDAKERSDAAREAFLAELSLDAKKNASKGADMKQSHEKSKDKKKFKDSRKSKELKDSSWSNQSLIHQDSTDEGTSETSQMLADCDDLCCKCSTSEDYFNEQEEELRHRVQLEAEERKLEEALEYQRWIEEEAKQKHLAEQCRSTHASSVIGIKFGDFSYTENENNFSQKLNGIEFDSSDAHALTSSDMSVSMLTLKMNGVCNNAQPIKPLGNFGTQNPKRSSSEPQRYSQGHSAGIEKPNFEKGSYFCGPQIYV</sequence>
<dbReference type="Pfam" id="PF04780">
    <property type="entry name" value="DUF629"/>
    <property type="match status" value="1"/>
</dbReference>
<feature type="compositionally biased region" description="Polar residues" evidence="3">
    <location>
        <begin position="421"/>
        <end position="440"/>
    </location>
</feature>
<keyword evidence="2 4" id="KW-0378">Hydrolase</keyword>
<dbReference type="InterPro" id="IPR006865">
    <property type="entry name" value="DUF629"/>
</dbReference>
<dbReference type="AlphaFoldDB" id="A0A1D6PKK9"/>
<dbReference type="PANTHER" id="PTHR22975:SF9">
    <property type="entry name" value="ECHINUS SPLICE FORM 3"/>
    <property type="match status" value="1"/>
</dbReference>
<feature type="region of interest" description="Disordered" evidence="3">
    <location>
        <begin position="416"/>
        <end position="450"/>
    </location>
</feature>
<evidence type="ECO:0000256" key="2">
    <source>
        <dbReference type="ARBA" id="ARBA00022801"/>
    </source>
</evidence>
<feature type="compositionally biased region" description="Polar residues" evidence="3">
    <location>
        <begin position="265"/>
        <end position="275"/>
    </location>
</feature>
<evidence type="ECO:0000256" key="1">
    <source>
        <dbReference type="ARBA" id="ARBA00022786"/>
    </source>
</evidence>
<protein>
    <submittedName>
        <fullName evidence="4">Ubiquitin carboxyl-terminal hydrolase-related protein</fullName>
    </submittedName>
</protein>
<evidence type="ECO:0000313" key="4">
    <source>
        <dbReference type="EMBL" id="AQL09760.1"/>
    </source>
</evidence>
<dbReference type="EMBL" id="CM000785">
    <property type="protein sequence ID" value="AQL09760.1"/>
    <property type="molecule type" value="Genomic_DNA"/>
</dbReference>
<name>A0A1D6PKK9_MAIZE</name>
<feature type="compositionally biased region" description="Basic and acidic residues" evidence="3">
    <location>
        <begin position="233"/>
        <end position="248"/>
    </location>
</feature>
<proteinExistence type="predicted"/>